<evidence type="ECO:0000256" key="1">
    <source>
        <dbReference type="SAM" id="MobiDB-lite"/>
    </source>
</evidence>
<sequence length="189" mass="20913">MKEDPKEDPEEDEEDLEEDPTDYPIDIEDDEEEESSRDDVDDEEEDEDKEEEEEEEHPAPTDSILPLVHRFTARMSVRAQTPISLPSETEVSKILTKPTLPPSPLSLLSSPLPQILSPLPQIRSPLVPGSPTYPLGCRAAMIRLRAESPSTSHLLPSSTPPSGTPPLLHIPLPTSSILLLDKQDWSSPG</sequence>
<feature type="compositionally biased region" description="Acidic residues" evidence="1">
    <location>
        <begin position="1"/>
        <end position="56"/>
    </location>
</feature>
<protein>
    <submittedName>
        <fullName evidence="2">Uncharacterized protein</fullName>
    </submittedName>
</protein>
<name>A0A6L2L9T2_TANCI</name>
<feature type="compositionally biased region" description="Low complexity" evidence="1">
    <location>
        <begin position="148"/>
        <end position="157"/>
    </location>
</feature>
<dbReference type="EMBL" id="BKCJ010003861">
    <property type="protein sequence ID" value="GEU57617.1"/>
    <property type="molecule type" value="Genomic_DNA"/>
</dbReference>
<comment type="caution">
    <text evidence="2">The sequence shown here is derived from an EMBL/GenBank/DDBJ whole genome shotgun (WGS) entry which is preliminary data.</text>
</comment>
<feature type="region of interest" description="Disordered" evidence="1">
    <location>
        <begin position="148"/>
        <end position="168"/>
    </location>
</feature>
<evidence type="ECO:0000313" key="2">
    <source>
        <dbReference type="EMBL" id="GEU57617.1"/>
    </source>
</evidence>
<accession>A0A6L2L9T2</accession>
<proteinExistence type="predicted"/>
<feature type="region of interest" description="Disordered" evidence="1">
    <location>
        <begin position="1"/>
        <end position="66"/>
    </location>
</feature>
<dbReference type="AlphaFoldDB" id="A0A6L2L9T2"/>
<organism evidence="2">
    <name type="scientific">Tanacetum cinerariifolium</name>
    <name type="common">Dalmatian daisy</name>
    <name type="synonym">Chrysanthemum cinerariifolium</name>
    <dbReference type="NCBI Taxonomy" id="118510"/>
    <lineage>
        <taxon>Eukaryota</taxon>
        <taxon>Viridiplantae</taxon>
        <taxon>Streptophyta</taxon>
        <taxon>Embryophyta</taxon>
        <taxon>Tracheophyta</taxon>
        <taxon>Spermatophyta</taxon>
        <taxon>Magnoliopsida</taxon>
        <taxon>eudicotyledons</taxon>
        <taxon>Gunneridae</taxon>
        <taxon>Pentapetalae</taxon>
        <taxon>asterids</taxon>
        <taxon>campanulids</taxon>
        <taxon>Asterales</taxon>
        <taxon>Asteraceae</taxon>
        <taxon>Asteroideae</taxon>
        <taxon>Anthemideae</taxon>
        <taxon>Anthemidinae</taxon>
        <taxon>Tanacetum</taxon>
    </lineage>
</organism>
<reference evidence="2" key="1">
    <citation type="journal article" date="2019" name="Sci. Rep.">
        <title>Draft genome of Tanacetum cinerariifolium, the natural source of mosquito coil.</title>
        <authorList>
            <person name="Yamashiro T."/>
            <person name="Shiraishi A."/>
            <person name="Satake H."/>
            <person name="Nakayama K."/>
        </authorList>
    </citation>
    <scope>NUCLEOTIDE SEQUENCE</scope>
</reference>
<gene>
    <name evidence="2" type="ORF">Tci_029595</name>
</gene>